<dbReference type="InterPro" id="IPR010982">
    <property type="entry name" value="Lambda_DNA-bd_dom_sf"/>
</dbReference>
<dbReference type="CDD" id="cd01392">
    <property type="entry name" value="HTH_LacI"/>
    <property type="match status" value="1"/>
</dbReference>
<dbReference type="PANTHER" id="PTHR30146:SF109">
    <property type="entry name" value="HTH-TYPE TRANSCRIPTIONAL REGULATOR GALS"/>
    <property type="match status" value="1"/>
</dbReference>
<keyword evidence="2" id="KW-0238">DNA-binding</keyword>
<evidence type="ECO:0000313" key="6">
    <source>
        <dbReference type="Proteomes" id="UP000286246"/>
    </source>
</evidence>
<name>A0A420BKV2_SPHD1</name>
<dbReference type="GO" id="GO:0003700">
    <property type="term" value="F:DNA-binding transcription factor activity"/>
    <property type="evidence" value="ECO:0007669"/>
    <property type="project" value="TreeGrafter"/>
</dbReference>
<dbReference type="PROSITE" id="PS50932">
    <property type="entry name" value="HTH_LACI_2"/>
    <property type="match status" value="1"/>
</dbReference>
<dbReference type="SUPFAM" id="SSF53822">
    <property type="entry name" value="Periplasmic binding protein-like I"/>
    <property type="match status" value="1"/>
</dbReference>
<dbReference type="InterPro" id="IPR001761">
    <property type="entry name" value="Peripla_BP/Lac1_sug-bd_dom"/>
</dbReference>
<feature type="domain" description="HTH lacI-type" evidence="4">
    <location>
        <begin position="4"/>
        <end position="58"/>
    </location>
</feature>
<dbReference type="InterPro" id="IPR000843">
    <property type="entry name" value="HTH_LacI"/>
</dbReference>
<sequence length="190" mass="21390">MRKITIKDIAVALNKSQSTVSKALAGREDVSAETKKLIIDYATKFNFQKNKFGSSLRTGKSKLIGVLLPDITDKFSVSLLSELEDELSETDYNFILMQSKGDINIEKRCIDKLFDRGIDGLIILQIDKHINSDRLKELENLGLPIIMIDRNIGQFLGEVEKLKVNNSRYSTINGIGRKAILQVITNCEQK</sequence>
<comment type="caution">
    <text evidence="5">The sequence shown here is derived from an EMBL/GenBank/DDBJ whole genome shotgun (WGS) entry which is preliminary data.</text>
</comment>
<dbReference type="SUPFAM" id="SSF47413">
    <property type="entry name" value="lambda repressor-like DNA-binding domains"/>
    <property type="match status" value="1"/>
</dbReference>
<reference evidence="5 6" key="1">
    <citation type="submission" date="2018-09" db="EMBL/GenBank/DDBJ databases">
        <title>Genomic Encyclopedia of Type Strains, Phase III (KMG-III): the genomes of soil and plant-associated and newly described type strains.</title>
        <authorList>
            <person name="Whitman W."/>
        </authorList>
    </citation>
    <scope>NUCLEOTIDE SEQUENCE [LARGE SCALE GENOMIC DNA]</scope>
    <source>
        <strain evidence="5 6">CECT 7938</strain>
    </source>
</reference>
<dbReference type="GO" id="GO:0000976">
    <property type="term" value="F:transcription cis-regulatory region binding"/>
    <property type="evidence" value="ECO:0007669"/>
    <property type="project" value="TreeGrafter"/>
</dbReference>
<dbReference type="PANTHER" id="PTHR30146">
    <property type="entry name" value="LACI-RELATED TRANSCRIPTIONAL REPRESSOR"/>
    <property type="match status" value="1"/>
</dbReference>
<evidence type="ECO:0000256" key="2">
    <source>
        <dbReference type="ARBA" id="ARBA00023125"/>
    </source>
</evidence>
<organism evidence="5 6">
    <name type="scientific">Sphingobacterium detergens</name>
    <dbReference type="NCBI Taxonomy" id="1145106"/>
    <lineage>
        <taxon>Bacteria</taxon>
        <taxon>Pseudomonadati</taxon>
        <taxon>Bacteroidota</taxon>
        <taxon>Sphingobacteriia</taxon>
        <taxon>Sphingobacteriales</taxon>
        <taxon>Sphingobacteriaceae</taxon>
        <taxon>Sphingobacterium</taxon>
    </lineage>
</organism>
<evidence type="ECO:0000256" key="1">
    <source>
        <dbReference type="ARBA" id="ARBA00023015"/>
    </source>
</evidence>
<dbReference type="Gene3D" id="1.10.260.40">
    <property type="entry name" value="lambda repressor-like DNA-binding domains"/>
    <property type="match status" value="1"/>
</dbReference>
<dbReference type="Pfam" id="PF00356">
    <property type="entry name" value="LacI"/>
    <property type="match status" value="1"/>
</dbReference>
<evidence type="ECO:0000313" key="5">
    <source>
        <dbReference type="EMBL" id="RKE57317.1"/>
    </source>
</evidence>
<dbReference type="Pfam" id="PF00532">
    <property type="entry name" value="Peripla_BP_1"/>
    <property type="match status" value="1"/>
</dbReference>
<gene>
    <name evidence="5" type="ORF">DFQ12_2204</name>
</gene>
<dbReference type="AlphaFoldDB" id="A0A420BKV2"/>
<keyword evidence="1" id="KW-0805">Transcription regulation</keyword>
<dbReference type="SMART" id="SM00354">
    <property type="entry name" value="HTH_LACI"/>
    <property type="match status" value="1"/>
</dbReference>
<accession>A0A420BKV2</accession>
<proteinExistence type="predicted"/>
<dbReference type="Proteomes" id="UP000286246">
    <property type="component" value="Unassembled WGS sequence"/>
</dbReference>
<protein>
    <submittedName>
        <fullName evidence="5">LacI family transcriptional regulator</fullName>
    </submittedName>
</protein>
<dbReference type="RefSeq" id="WP_120258886.1">
    <property type="nucleotide sequence ID" value="NZ_RAPY01000001.1"/>
</dbReference>
<keyword evidence="3" id="KW-0804">Transcription</keyword>
<keyword evidence="6" id="KW-1185">Reference proteome</keyword>
<dbReference type="Gene3D" id="3.40.50.2300">
    <property type="match status" value="1"/>
</dbReference>
<dbReference type="InterPro" id="IPR028082">
    <property type="entry name" value="Peripla_BP_I"/>
</dbReference>
<evidence type="ECO:0000259" key="4">
    <source>
        <dbReference type="PROSITE" id="PS50932"/>
    </source>
</evidence>
<dbReference type="EMBL" id="RAPY01000001">
    <property type="protein sequence ID" value="RKE57317.1"/>
    <property type="molecule type" value="Genomic_DNA"/>
</dbReference>
<dbReference type="OrthoDB" id="9768806at2"/>
<evidence type="ECO:0000256" key="3">
    <source>
        <dbReference type="ARBA" id="ARBA00023163"/>
    </source>
</evidence>